<reference evidence="6" key="2">
    <citation type="submission" date="2021-01" db="UniProtKB">
        <authorList>
            <consortium name="EnsemblPlants"/>
        </authorList>
    </citation>
    <scope>IDENTIFICATION</scope>
</reference>
<dbReference type="OMA" id="RAMMGEM"/>
<proteinExistence type="inferred from homology"/>
<name>A0A7N2L1W4_QUELO</name>
<feature type="domain" description="Cupin type-1" evidence="5">
    <location>
        <begin position="192"/>
        <end position="341"/>
    </location>
</feature>
<evidence type="ECO:0000256" key="2">
    <source>
        <dbReference type="ARBA" id="ARBA00022761"/>
    </source>
</evidence>
<dbReference type="GeneID" id="115977471"/>
<dbReference type="OrthoDB" id="735591at2759"/>
<organism evidence="6 7">
    <name type="scientific">Quercus lobata</name>
    <name type="common">Valley oak</name>
    <dbReference type="NCBI Taxonomy" id="97700"/>
    <lineage>
        <taxon>Eukaryota</taxon>
        <taxon>Viridiplantae</taxon>
        <taxon>Streptophyta</taxon>
        <taxon>Embryophyta</taxon>
        <taxon>Tracheophyta</taxon>
        <taxon>Spermatophyta</taxon>
        <taxon>Magnoliopsida</taxon>
        <taxon>eudicotyledons</taxon>
        <taxon>Gunneridae</taxon>
        <taxon>Pentapetalae</taxon>
        <taxon>rosids</taxon>
        <taxon>fabids</taxon>
        <taxon>Fagales</taxon>
        <taxon>Fagaceae</taxon>
        <taxon>Quercus</taxon>
    </lineage>
</organism>
<dbReference type="PANTHER" id="PTHR31189">
    <property type="entry name" value="OS03G0336100 PROTEIN-RELATED"/>
    <property type="match status" value="1"/>
</dbReference>
<dbReference type="KEGG" id="qlo:115977471"/>
<dbReference type="AlphaFoldDB" id="A0A7N2L1W4"/>
<dbReference type="CDD" id="cd02243">
    <property type="entry name" value="cupin_11S_legumin_C"/>
    <property type="match status" value="1"/>
</dbReference>
<evidence type="ECO:0000256" key="3">
    <source>
        <dbReference type="ARBA" id="ARBA00023129"/>
    </source>
</evidence>
<evidence type="ECO:0000259" key="5">
    <source>
        <dbReference type="SMART" id="SM00835"/>
    </source>
</evidence>
<dbReference type="Proteomes" id="UP000594261">
    <property type="component" value="Chromosome 2"/>
</dbReference>
<evidence type="ECO:0000256" key="4">
    <source>
        <dbReference type="ARBA" id="ARBA00023157"/>
    </source>
</evidence>
<dbReference type="EnsemblPlants" id="QL02p098827:mrna">
    <property type="protein sequence ID" value="QL02p098827:mrna"/>
    <property type="gene ID" value="QL02p098827"/>
</dbReference>
<dbReference type="Gene3D" id="2.60.120.10">
    <property type="entry name" value="Jelly Rolls"/>
    <property type="match status" value="2"/>
</dbReference>
<dbReference type="CDD" id="cd02242">
    <property type="entry name" value="cupin_11S_legumin_N"/>
    <property type="match status" value="1"/>
</dbReference>
<dbReference type="InterPro" id="IPR006045">
    <property type="entry name" value="Cupin_1"/>
</dbReference>
<evidence type="ECO:0000256" key="1">
    <source>
        <dbReference type="ARBA" id="ARBA00007178"/>
    </source>
</evidence>
<dbReference type="SMART" id="SM00835">
    <property type="entry name" value="Cupin_1"/>
    <property type="match status" value="2"/>
</dbReference>
<dbReference type="PRINTS" id="PR00439">
    <property type="entry name" value="11SGLOBULIN"/>
</dbReference>
<dbReference type="Gramene" id="QL02p098827:mrna">
    <property type="protein sequence ID" value="QL02p098827:mrna"/>
    <property type="gene ID" value="QL02p098827"/>
</dbReference>
<dbReference type="InParanoid" id="A0A7N2L1W4"/>
<dbReference type="SUPFAM" id="SSF51182">
    <property type="entry name" value="RmlC-like cupins"/>
    <property type="match status" value="1"/>
</dbReference>
<dbReference type="GO" id="GO:0045735">
    <property type="term" value="F:nutrient reservoir activity"/>
    <property type="evidence" value="ECO:0007669"/>
    <property type="project" value="UniProtKB-KW"/>
</dbReference>
<dbReference type="InterPro" id="IPR011051">
    <property type="entry name" value="RmlC_Cupin_sf"/>
</dbReference>
<comment type="similarity">
    <text evidence="1">Belongs to the 11S seed storage protein (globulins) family.</text>
</comment>
<dbReference type="PANTHER" id="PTHR31189:SF45">
    <property type="entry name" value="OS09G0552500 PROTEIN"/>
    <property type="match status" value="1"/>
</dbReference>
<evidence type="ECO:0000313" key="7">
    <source>
        <dbReference type="Proteomes" id="UP000594261"/>
    </source>
</evidence>
<keyword evidence="3" id="KW-0708">Seed storage protein</keyword>
<reference evidence="7" key="1">
    <citation type="journal article" date="2016" name="G3 (Bethesda)">
        <title>First Draft Assembly and Annotation of the Genome of a California Endemic Oak Quercus lobata Nee (Fagaceae).</title>
        <authorList>
            <person name="Sork V.L."/>
            <person name="Fitz-Gibbon S.T."/>
            <person name="Puiu D."/>
            <person name="Crepeau M."/>
            <person name="Gugger P.F."/>
            <person name="Sherman R."/>
            <person name="Stevens K."/>
            <person name="Langley C.H."/>
            <person name="Pellegrini M."/>
            <person name="Salzberg S.L."/>
        </authorList>
    </citation>
    <scope>NUCLEOTIDE SEQUENCE [LARGE SCALE GENOMIC DNA]</scope>
    <source>
        <strain evidence="7">cv. SW786</strain>
    </source>
</reference>
<keyword evidence="7" id="KW-1185">Reference proteome</keyword>
<accession>A0A7N2L1W4</accession>
<dbReference type="InterPro" id="IPR014710">
    <property type="entry name" value="RmlC-like_jellyroll"/>
</dbReference>
<protein>
    <recommendedName>
        <fullName evidence="5">Cupin type-1 domain-containing protein</fullName>
    </recommendedName>
</protein>
<keyword evidence="4" id="KW-1015">Disulfide bond</keyword>
<dbReference type="RefSeq" id="XP_030955195.1">
    <property type="nucleotide sequence ID" value="XM_031099335.1"/>
</dbReference>
<dbReference type="InterPro" id="IPR006044">
    <property type="entry name" value="11S_seedstore_pln"/>
</dbReference>
<sequence length="358" mass="38892">MEFDLTPKFAQKVFEGEGGAYYSWSSSEFPILGEGKVGAGKLVLQPRGFALPHYAGSSKVGYVLGGGDGIVGMVFPKTSKEVVLKLKKGDVIPVVMGAVSWWFNDGDSELVIVFLGETSKSYIPGEFTYFFLSGALGIMGGFSPEFLSRAYKMNKDEANKLAKSQTGVLIIKLQEGKTMPKPNENYTNKLLYNIEATLPDIRVKNGGQVTTLTEAKFPFLDQVELSTKLVRLDANAMFSPTYTTDSSVQLIYVVKGIGQIQIVGINGKQVLDTEVKPGHLLVVPRFFVVAKLAGGDGLECFSITTSKKPAFENLASKASVWQALSPLVIEASLNVSTELEELFKSKIGKNTILIPFNN</sequence>
<evidence type="ECO:0000313" key="6">
    <source>
        <dbReference type="EnsemblPlants" id="QL02p098827:mrna"/>
    </source>
</evidence>
<feature type="domain" description="Cupin type-1" evidence="5">
    <location>
        <begin position="3"/>
        <end position="159"/>
    </location>
</feature>
<gene>
    <name evidence="6" type="primary">LOC115977471</name>
</gene>
<dbReference type="InterPro" id="IPR050253">
    <property type="entry name" value="Seed_Storage-Functional"/>
</dbReference>
<keyword evidence="2" id="KW-0758">Storage protein</keyword>
<dbReference type="Pfam" id="PF00190">
    <property type="entry name" value="Cupin_1"/>
    <property type="match status" value="2"/>
</dbReference>